<dbReference type="Pfam" id="PF13401">
    <property type="entry name" value="AAA_22"/>
    <property type="match status" value="1"/>
</dbReference>
<dbReference type="AlphaFoldDB" id="A0A7C6EA18"/>
<evidence type="ECO:0000259" key="1">
    <source>
        <dbReference type="Pfam" id="PF13401"/>
    </source>
</evidence>
<reference evidence="2" key="1">
    <citation type="journal article" date="2020" name="mSystems">
        <title>Genome- and Community-Level Interaction Insights into Carbon Utilization and Element Cycling Functions of Hydrothermarchaeota in Hydrothermal Sediment.</title>
        <authorList>
            <person name="Zhou Z."/>
            <person name="Liu Y."/>
            <person name="Xu W."/>
            <person name="Pan J."/>
            <person name="Luo Z.H."/>
            <person name="Li M."/>
        </authorList>
    </citation>
    <scope>NUCLEOTIDE SEQUENCE [LARGE SCALE GENOMIC DNA]</scope>
    <source>
        <strain evidence="2">SpSt-1135</strain>
    </source>
</reference>
<proteinExistence type="predicted"/>
<accession>A0A7C6EA18</accession>
<dbReference type="InterPro" id="IPR049945">
    <property type="entry name" value="AAA_22"/>
</dbReference>
<protein>
    <submittedName>
        <fullName evidence="2">General secretion pathway protein</fullName>
    </submittedName>
</protein>
<organism evidence="2">
    <name type="scientific">Desulfurella acetivorans</name>
    <dbReference type="NCBI Taxonomy" id="33002"/>
    <lineage>
        <taxon>Bacteria</taxon>
        <taxon>Pseudomonadati</taxon>
        <taxon>Campylobacterota</taxon>
        <taxon>Desulfurellia</taxon>
        <taxon>Desulfurellales</taxon>
        <taxon>Desulfurellaceae</taxon>
        <taxon>Desulfurella</taxon>
    </lineage>
</organism>
<evidence type="ECO:0000313" key="2">
    <source>
        <dbReference type="EMBL" id="HHS48592.1"/>
    </source>
</evidence>
<dbReference type="GO" id="GO:0016887">
    <property type="term" value="F:ATP hydrolysis activity"/>
    <property type="evidence" value="ECO:0007669"/>
    <property type="project" value="InterPro"/>
</dbReference>
<dbReference type="SUPFAM" id="SSF52540">
    <property type="entry name" value="P-loop containing nucleoside triphosphate hydrolases"/>
    <property type="match status" value="1"/>
</dbReference>
<dbReference type="Proteomes" id="UP000886400">
    <property type="component" value="Unassembled WGS sequence"/>
</dbReference>
<dbReference type="InterPro" id="IPR052026">
    <property type="entry name" value="ExeA_AAA_ATPase_DNA-bind"/>
</dbReference>
<sequence>MNQEVLDFFKLSDDPFRLTPDLDFYFPSKSHTQVLEVLKYFFNSSEAFAVAVGEVGCGKTMLVRMLLENHLKDFETAVLISPILQPKELVFAILADLGVKVDSDLN</sequence>
<dbReference type="InterPro" id="IPR027417">
    <property type="entry name" value="P-loop_NTPase"/>
</dbReference>
<dbReference type="PANTHER" id="PTHR35894:SF1">
    <property type="entry name" value="PHOSPHORIBULOKINASE _ URIDINE KINASE FAMILY"/>
    <property type="match status" value="1"/>
</dbReference>
<comment type="caution">
    <text evidence="2">The sequence shown here is derived from an EMBL/GenBank/DDBJ whole genome shotgun (WGS) entry which is preliminary data.</text>
</comment>
<feature type="domain" description="ORC1/DEAH AAA+ ATPase" evidence="1">
    <location>
        <begin position="45"/>
        <end position="102"/>
    </location>
</feature>
<dbReference type="EMBL" id="DRZX01000087">
    <property type="protein sequence ID" value="HHS48592.1"/>
    <property type="molecule type" value="Genomic_DNA"/>
</dbReference>
<name>A0A7C6EA18_DESAE</name>
<dbReference type="PANTHER" id="PTHR35894">
    <property type="entry name" value="GENERAL SECRETION PATHWAY PROTEIN A-RELATED"/>
    <property type="match status" value="1"/>
</dbReference>
<feature type="non-terminal residue" evidence="2">
    <location>
        <position position="106"/>
    </location>
</feature>
<gene>
    <name evidence="2" type="ORF">ENM99_01845</name>
</gene>